<dbReference type="EMBL" id="JACHIA010000022">
    <property type="protein sequence ID" value="MBB6073212.1"/>
    <property type="molecule type" value="Genomic_DNA"/>
</dbReference>
<dbReference type="InterPro" id="IPR045186">
    <property type="entry name" value="Indole-3-glycerol_P_synth"/>
</dbReference>
<keyword evidence="3 8" id="KW-0028">Amino-acid biosynthesis</keyword>
<evidence type="ECO:0000256" key="6">
    <source>
        <dbReference type="ARBA" id="ARBA00023141"/>
    </source>
</evidence>
<dbReference type="SUPFAM" id="SSF51366">
    <property type="entry name" value="Ribulose-phoshate binding barrel"/>
    <property type="match status" value="1"/>
</dbReference>
<feature type="domain" description="Indole-3-glycerol phosphate synthase" evidence="9">
    <location>
        <begin position="7"/>
        <end position="256"/>
    </location>
</feature>
<dbReference type="PANTHER" id="PTHR22854">
    <property type="entry name" value="TRYPTOPHAN BIOSYNTHESIS PROTEIN"/>
    <property type="match status" value="1"/>
</dbReference>
<dbReference type="UniPathway" id="UPA00035">
    <property type="reaction ID" value="UER00043"/>
</dbReference>
<reference evidence="10 11" key="1">
    <citation type="submission" date="2020-08" db="EMBL/GenBank/DDBJ databases">
        <title>Genomic Encyclopedia of Type Strains, Phase IV (KMG-IV): sequencing the most valuable type-strain genomes for metagenomic binning, comparative biology and taxonomic classification.</title>
        <authorList>
            <person name="Goeker M."/>
        </authorList>
    </citation>
    <scope>NUCLEOTIDE SEQUENCE [LARGE SCALE GENOMIC DNA]</scope>
    <source>
        <strain evidence="10 11">DSM 29007</strain>
    </source>
</reference>
<evidence type="ECO:0000313" key="11">
    <source>
        <dbReference type="Proteomes" id="UP000582837"/>
    </source>
</evidence>
<keyword evidence="5 8" id="KW-0822">Tryptophan biosynthesis</keyword>
<comment type="caution">
    <text evidence="10">The sequence shown here is derived from an EMBL/GenBank/DDBJ whole genome shotgun (WGS) entry which is preliminary data.</text>
</comment>
<dbReference type="Proteomes" id="UP000582837">
    <property type="component" value="Unassembled WGS sequence"/>
</dbReference>
<comment type="similarity">
    <text evidence="8">Belongs to the TrpC family.</text>
</comment>
<organism evidence="10 11">
    <name type="scientific">Longimicrobium terrae</name>
    <dbReference type="NCBI Taxonomy" id="1639882"/>
    <lineage>
        <taxon>Bacteria</taxon>
        <taxon>Pseudomonadati</taxon>
        <taxon>Gemmatimonadota</taxon>
        <taxon>Longimicrobiia</taxon>
        <taxon>Longimicrobiales</taxon>
        <taxon>Longimicrobiaceae</taxon>
        <taxon>Longimicrobium</taxon>
    </lineage>
</organism>
<evidence type="ECO:0000256" key="4">
    <source>
        <dbReference type="ARBA" id="ARBA00022793"/>
    </source>
</evidence>
<dbReference type="PANTHER" id="PTHR22854:SF2">
    <property type="entry name" value="INDOLE-3-GLYCEROL-PHOSPHATE SYNTHASE"/>
    <property type="match status" value="1"/>
</dbReference>
<proteinExistence type="inferred from homology"/>
<evidence type="ECO:0000256" key="5">
    <source>
        <dbReference type="ARBA" id="ARBA00022822"/>
    </source>
</evidence>
<dbReference type="CDD" id="cd00331">
    <property type="entry name" value="IGPS"/>
    <property type="match status" value="1"/>
</dbReference>
<dbReference type="GO" id="GO:0004640">
    <property type="term" value="F:phosphoribosylanthranilate isomerase activity"/>
    <property type="evidence" value="ECO:0007669"/>
    <property type="project" value="TreeGrafter"/>
</dbReference>
<sequence length="269" mass="28412">MSSTSILDRIVATKRDEVKAASGRLAEYRDMTRQVPAPRGFAAALTHPSHVRLLAEVKRRSPSAGDIRPGADPAAIARDYAAGGAAALSVLTDRDYFGGGMDALHAVRAAVDLPLIRKDFVIHPVQVWEARAAGADAVLLIVRILDPSQLAELHALIRETGMDALVEAHTEAELEVALAAGATLVGVNNRDLDTFATDLELSIRLAPRLPESVTYVAESGIRTAADVDRLGAAGVNAILVGESLMRQPDVRAAAAALVERSRAPGMRPA</sequence>
<gene>
    <name evidence="8" type="primary">trpC</name>
    <name evidence="10" type="ORF">HNQ61_004879</name>
</gene>
<evidence type="ECO:0000259" key="9">
    <source>
        <dbReference type="Pfam" id="PF00218"/>
    </source>
</evidence>
<dbReference type="EC" id="4.1.1.48" evidence="8"/>
<accession>A0A841H5K1</accession>
<dbReference type="AlphaFoldDB" id="A0A841H5K1"/>
<dbReference type="GO" id="GO:0004425">
    <property type="term" value="F:indole-3-glycerol-phosphate synthase activity"/>
    <property type="evidence" value="ECO:0007669"/>
    <property type="project" value="UniProtKB-UniRule"/>
</dbReference>
<dbReference type="InterPro" id="IPR013785">
    <property type="entry name" value="Aldolase_TIM"/>
</dbReference>
<dbReference type="HAMAP" id="MF_00134_A">
    <property type="entry name" value="IGPS_A"/>
    <property type="match status" value="1"/>
</dbReference>
<dbReference type="Pfam" id="PF00218">
    <property type="entry name" value="IGPS"/>
    <property type="match status" value="1"/>
</dbReference>
<dbReference type="InterPro" id="IPR011060">
    <property type="entry name" value="RibuloseP-bd_barrel"/>
</dbReference>
<evidence type="ECO:0000256" key="8">
    <source>
        <dbReference type="HAMAP-Rule" id="MF_00134"/>
    </source>
</evidence>
<evidence type="ECO:0000256" key="7">
    <source>
        <dbReference type="ARBA" id="ARBA00023239"/>
    </source>
</evidence>
<dbReference type="HAMAP" id="MF_00134_B">
    <property type="entry name" value="IGPS_B"/>
    <property type="match status" value="1"/>
</dbReference>
<dbReference type="FunFam" id="3.20.20.70:FF:000024">
    <property type="entry name" value="Indole-3-glycerol phosphate synthase"/>
    <property type="match status" value="1"/>
</dbReference>
<evidence type="ECO:0000256" key="1">
    <source>
        <dbReference type="ARBA" id="ARBA00001633"/>
    </source>
</evidence>
<dbReference type="Gene3D" id="3.20.20.70">
    <property type="entry name" value="Aldolase class I"/>
    <property type="match status" value="1"/>
</dbReference>
<dbReference type="NCBIfam" id="NF001377">
    <property type="entry name" value="PRK00278.2-4"/>
    <property type="match status" value="1"/>
</dbReference>
<dbReference type="InterPro" id="IPR013798">
    <property type="entry name" value="Indole-3-glycerol_P_synth_dom"/>
</dbReference>
<keyword evidence="6 8" id="KW-0057">Aromatic amino acid biosynthesis</keyword>
<dbReference type="InterPro" id="IPR001468">
    <property type="entry name" value="Indole-3-GlycerolPSynthase_CS"/>
</dbReference>
<evidence type="ECO:0000313" key="10">
    <source>
        <dbReference type="EMBL" id="MBB6073212.1"/>
    </source>
</evidence>
<protein>
    <recommendedName>
        <fullName evidence="8">Indole-3-glycerol phosphate synthase</fullName>
        <shortName evidence="8">IGPS</shortName>
        <ecNumber evidence="8">4.1.1.48</ecNumber>
    </recommendedName>
</protein>
<comment type="pathway">
    <text evidence="2 8">Amino-acid biosynthesis; L-tryptophan biosynthesis; L-tryptophan from chorismate: step 4/5.</text>
</comment>
<dbReference type="GO" id="GO:0000162">
    <property type="term" value="P:L-tryptophan biosynthetic process"/>
    <property type="evidence" value="ECO:0007669"/>
    <property type="project" value="UniProtKB-UniRule"/>
</dbReference>
<dbReference type="RefSeq" id="WP_170038676.1">
    <property type="nucleotide sequence ID" value="NZ_JABDTL010000002.1"/>
</dbReference>
<keyword evidence="11" id="KW-1185">Reference proteome</keyword>
<dbReference type="PROSITE" id="PS00614">
    <property type="entry name" value="IGPS"/>
    <property type="match status" value="1"/>
</dbReference>
<comment type="catalytic activity">
    <reaction evidence="1 8">
        <text>1-(2-carboxyphenylamino)-1-deoxy-D-ribulose 5-phosphate + H(+) = (1S,2R)-1-C-(indol-3-yl)glycerol 3-phosphate + CO2 + H2O</text>
        <dbReference type="Rhea" id="RHEA:23476"/>
        <dbReference type="ChEBI" id="CHEBI:15377"/>
        <dbReference type="ChEBI" id="CHEBI:15378"/>
        <dbReference type="ChEBI" id="CHEBI:16526"/>
        <dbReference type="ChEBI" id="CHEBI:58613"/>
        <dbReference type="ChEBI" id="CHEBI:58866"/>
        <dbReference type="EC" id="4.1.1.48"/>
    </reaction>
</comment>
<keyword evidence="4 8" id="KW-0210">Decarboxylase</keyword>
<keyword evidence="7 8" id="KW-0456">Lyase</keyword>
<evidence type="ECO:0000256" key="3">
    <source>
        <dbReference type="ARBA" id="ARBA00022605"/>
    </source>
</evidence>
<evidence type="ECO:0000256" key="2">
    <source>
        <dbReference type="ARBA" id="ARBA00004696"/>
    </source>
</evidence>
<name>A0A841H5K1_9BACT</name>